<keyword evidence="2" id="KW-0540">Nuclease</keyword>
<evidence type="ECO:0000313" key="3">
    <source>
        <dbReference type="Proteomes" id="UP001597151"/>
    </source>
</evidence>
<keyword evidence="3" id="KW-1185">Reference proteome</keyword>
<dbReference type="Proteomes" id="UP001597151">
    <property type="component" value="Unassembled WGS sequence"/>
</dbReference>
<dbReference type="InterPro" id="IPR036691">
    <property type="entry name" value="Endo/exonu/phosph_ase_sf"/>
</dbReference>
<keyword evidence="2" id="KW-0255">Endonuclease</keyword>
<accession>A0ABW3TF28</accession>
<keyword evidence="2" id="KW-0378">Hydrolase</keyword>
<name>A0ABW3TF28_9RHOB</name>
<dbReference type="GO" id="GO:0004519">
    <property type="term" value="F:endonuclease activity"/>
    <property type="evidence" value="ECO:0007669"/>
    <property type="project" value="UniProtKB-KW"/>
</dbReference>
<proteinExistence type="predicted"/>
<organism evidence="2 3">
    <name type="scientific">Seohaeicola saemankumensis</name>
    <dbReference type="NCBI Taxonomy" id="481181"/>
    <lineage>
        <taxon>Bacteria</taxon>
        <taxon>Pseudomonadati</taxon>
        <taxon>Pseudomonadota</taxon>
        <taxon>Alphaproteobacteria</taxon>
        <taxon>Rhodobacterales</taxon>
        <taxon>Roseobacteraceae</taxon>
        <taxon>Seohaeicola</taxon>
    </lineage>
</organism>
<comment type="caution">
    <text evidence="2">The sequence shown here is derived from an EMBL/GenBank/DDBJ whole genome shotgun (WGS) entry which is preliminary data.</text>
</comment>
<dbReference type="Pfam" id="PF03372">
    <property type="entry name" value="Exo_endo_phos"/>
    <property type="match status" value="1"/>
</dbReference>
<reference evidence="3" key="1">
    <citation type="journal article" date="2019" name="Int. J. Syst. Evol. Microbiol.">
        <title>The Global Catalogue of Microorganisms (GCM) 10K type strain sequencing project: providing services to taxonomists for standard genome sequencing and annotation.</title>
        <authorList>
            <consortium name="The Broad Institute Genomics Platform"/>
            <consortium name="The Broad Institute Genome Sequencing Center for Infectious Disease"/>
            <person name="Wu L."/>
            <person name="Ma J."/>
        </authorList>
    </citation>
    <scope>NUCLEOTIDE SEQUENCE [LARGE SCALE GENOMIC DNA]</scope>
    <source>
        <strain evidence="3">CCUG 55328</strain>
    </source>
</reference>
<dbReference type="InterPro" id="IPR005135">
    <property type="entry name" value="Endo/exonuclease/phosphatase"/>
</dbReference>
<feature type="domain" description="Endonuclease/exonuclease/phosphatase" evidence="1">
    <location>
        <begin position="25"/>
        <end position="250"/>
    </location>
</feature>
<dbReference type="Gene3D" id="3.60.10.10">
    <property type="entry name" value="Endonuclease/exonuclease/phosphatase"/>
    <property type="match status" value="1"/>
</dbReference>
<protein>
    <submittedName>
        <fullName evidence="2">Endonuclease/exonuclease/phosphatase family protein</fullName>
    </submittedName>
</protein>
<sequence length="268" mass="29118">MPDRILPVLMAGFGGSPAPGALECVSWNIHRGRGQDGRVDPDRTADVLLSEVLVPRTDVLVLQEADEESRPHRGFLDIGRIEDHGGLRHVHRDPASRWGQDSHGFLGVIVFLAPDIVVEDVTLVDLPGHCHRGAVVVDANRDGHAFRVIGTHLSLGQPLRIAQMRVIGQHLRRRTLRQNLLIGDLNEWRPWGGLAMSPRLLGQALKGAAKASFPVARPIFPLDRILTTAPGRVEDMRALDGPGIRIASDHRPVTARVTLGSAAGNDPA</sequence>
<gene>
    <name evidence="2" type="ORF">ACFQ3C_11725</name>
</gene>
<dbReference type="SUPFAM" id="SSF56219">
    <property type="entry name" value="DNase I-like"/>
    <property type="match status" value="1"/>
</dbReference>
<dbReference type="EMBL" id="JBHTKR010000004">
    <property type="protein sequence ID" value="MFD1195340.1"/>
    <property type="molecule type" value="Genomic_DNA"/>
</dbReference>
<evidence type="ECO:0000259" key="1">
    <source>
        <dbReference type="Pfam" id="PF03372"/>
    </source>
</evidence>
<evidence type="ECO:0000313" key="2">
    <source>
        <dbReference type="EMBL" id="MFD1195340.1"/>
    </source>
</evidence>